<dbReference type="InterPro" id="IPR053167">
    <property type="entry name" value="Spore_coat_component"/>
</dbReference>
<name>A0A7V6U1M1_9HYPH</name>
<dbReference type="EMBL" id="DUMN01000579">
    <property type="protein sequence ID" value="HHV69952.1"/>
    <property type="molecule type" value="Genomic_DNA"/>
</dbReference>
<feature type="domain" description="Spore coat protein U/FanG" evidence="2">
    <location>
        <begin position="31"/>
        <end position="168"/>
    </location>
</feature>
<evidence type="ECO:0000256" key="1">
    <source>
        <dbReference type="SAM" id="SignalP"/>
    </source>
</evidence>
<comment type="caution">
    <text evidence="3">The sequence shown here is derived from an EMBL/GenBank/DDBJ whole genome shotgun (WGS) entry which is preliminary data.</text>
</comment>
<proteinExistence type="predicted"/>
<dbReference type="SMART" id="SM00972">
    <property type="entry name" value="SCPU"/>
    <property type="match status" value="1"/>
</dbReference>
<reference evidence="3 4" key="1">
    <citation type="journal article" date="2020" name="Biotechnol. Biofuels">
        <title>New insights from the biogas microbiome by comprehensive genome-resolved metagenomics of nearly 1600 species originating from multiple anaerobic digesters.</title>
        <authorList>
            <person name="Campanaro S."/>
            <person name="Treu L."/>
            <person name="Rodriguez-R L.M."/>
            <person name="Kovalovszki A."/>
            <person name="Ziels R.M."/>
            <person name="Maus I."/>
            <person name="Zhu X."/>
            <person name="Kougias P.G."/>
            <person name="Basile A."/>
            <person name="Luo G."/>
            <person name="Schluter A."/>
            <person name="Konstantinidis K.T."/>
            <person name="Angelidaki I."/>
        </authorList>
    </citation>
    <scope>NUCLEOTIDE SEQUENCE [LARGE SCALE GENOMIC DNA]</scope>
    <source>
        <strain evidence="3">AS04akNAM_66</strain>
    </source>
</reference>
<keyword evidence="3" id="KW-0946">Virion</keyword>
<organism evidence="3 4">
    <name type="scientific">Brucella intermedia</name>
    <dbReference type="NCBI Taxonomy" id="94625"/>
    <lineage>
        <taxon>Bacteria</taxon>
        <taxon>Pseudomonadati</taxon>
        <taxon>Pseudomonadota</taxon>
        <taxon>Alphaproteobacteria</taxon>
        <taxon>Hyphomicrobiales</taxon>
        <taxon>Brucellaceae</taxon>
        <taxon>Brucella/Ochrobactrum group</taxon>
        <taxon>Brucella</taxon>
    </lineage>
</organism>
<dbReference type="PANTHER" id="PTHR37089">
    <property type="entry name" value="PROTEIN U-RELATED"/>
    <property type="match status" value="1"/>
</dbReference>
<evidence type="ECO:0000313" key="4">
    <source>
        <dbReference type="Proteomes" id="UP000551563"/>
    </source>
</evidence>
<feature type="chain" id="PRO_5031413071" evidence="1">
    <location>
        <begin position="26"/>
        <end position="172"/>
    </location>
</feature>
<dbReference type="Pfam" id="PF05229">
    <property type="entry name" value="SCPU"/>
    <property type="match status" value="1"/>
</dbReference>
<protein>
    <submittedName>
        <fullName evidence="3">Spore coat protein U domain-containing protein</fullName>
    </submittedName>
</protein>
<evidence type="ECO:0000313" key="3">
    <source>
        <dbReference type="EMBL" id="HHV69952.1"/>
    </source>
</evidence>
<dbReference type="InterPro" id="IPR007893">
    <property type="entry name" value="Spore_coat_U/FanG"/>
</dbReference>
<evidence type="ECO:0000259" key="2">
    <source>
        <dbReference type="Pfam" id="PF05229"/>
    </source>
</evidence>
<dbReference type="RefSeq" id="WP_100648805.1">
    <property type="nucleotide sequence ID" value="NZ_CP122439.1"/>
</dbReference>
<keyword evidence="1" id="KW-0732">Signal</keyword>
<accession>A0A7V6U1M1</accession>
<gene>
    <name evidence="3" type="ORF">GXX48_20300</name>
</gene>
<sequence length="172" mass="18368">MYTIKLMSNISCFLILMGLVPAAHAAQIDGKLQVKVNIGSGCELKSGDKSVLDFGSLNDLNDKDHDGQTAASSGIDIQCSKGIAYRIGLDRGINTSATNERQMKNGSSLIKYSLYRDSARTQLWESLKDPVSILSGVGTGVLQSYPVYGRIPKQATPAAGAYSDTVTVEVSF</sequence>
<feature type="signal peptide" evidence="1">
    <location>
        <begin position="1"/>
        <end position="25"/>
    </location>
</feature>
<dbReference type="AlphaFoldDB" id="A0A7V6U1M1"/>
<keyword evidence="3" id="KW-0167">Capsid protein</keyword>
<dbReference type="Proteomes" id="UP000551563">
    <property type="component" value="Unassembled WGS sequence"/>
</dbReference>